<evidence type="ECO:0000256" key="1">
    <source>
        <dbReference type="SAM" id="Phobius"/>
    </source>
</evidence>
<dbReference type="Proteomes" id="UP001054252">
    <property type="component" value="Unassembled WGS sequence"/>
</dbReference>
<feature type="transmembrane region" description="Helical" evidence="1">
    <location>
        <begin position="57"/>
        <end position="75"/>
    </location>
</feature>
<accession>A0AAV5KQ74</accession>
<keyword evidence="1" id="KW-1133">Transmembrane helix</keyword>
<reference evidence="2 3" key="1">
    <citation type="journal article" date="2021" name="Commun. Biol.">
        <title>The genome of Shorea leprosula (Dipterocarpaceae) highlights the ecological relevance of drought in aseasonal tropical rainforests.</title>
        <authorList>
            <person name="Ng K.K.S."/>
            <person name="Kobayashi M.J."/>
            <person name="Fawcett J.A."/>
            <person name="Hatakeyama M."/>
            <person name="Paape T."/>
            <person name="Ng C.H."/>
            <person name="Ang C.C."/>
            <person name="Tnah L.H."/>
            <person name="Lee C.T."/>
            <person name="Nishiyama T."/>
            <person name="Sese J."/>
            <person name="O'Brien M.J."/>
            <person name="Copetti D."/>
            <person name="Mohd Noor M.I."/>
            <person name="Ong R.C."/>
            <person name="Putra M."/>
            <person name="Sireger I.Z."/>
            <person name="Indrioko S."/>
            <person name="Kosugi Y."/>
            <person name="Izuno A."/>
            <person name="Isagi Y."/>
            <person name="Lee S.L."/>
            <person name="Shimizu K.K."/>
        </authorList>
    </citation>
    <scope>NUCLEOTIDE SEQUENCE [LARGE SCALE GENOMIC DNA]</scope>
    <source>
        <strain evidence="2">214</strain>
    </source>
</reference>
<sequence>MGGVISNAANGIGNALGNLFTAPFKTIFGASCQDVCSGPWDVICFIEHLCVANLVKLFLILGLCFLILMFFYLLFKLGICQCIVKGLFKVCWAGCETYWFTLKDITCFLWYKLKNTKRVNRRRRRRPFRDIEVGYYSSSNESDCSDNYHLSVSRKRNRARKRHQWRSSSHHKHHVKLKTREVSMHLKSGSRRLRNSQRLRITKFRNPTREMRVAKRRRIRR</sequence>
<evidence type="ECO:0000313" key="3">
    <source>
        <dbReference type="Proteomes" id="UP001054252"/>
    </source>
</evidence>
<evidence type="ECO:0000313" key="2">
    <source>
        <dbReference type="EMBL" id="GKV26770.1"/>
    </source>
</evidence>
<dbReference type="AlphaFoldDB" id="A0AAV5KQ74"/>
<keyword evidence="1" id="KW-0812">Transmembrane</keyword>
<organism evidence="2 3">
    <name type="scientific">Rubroshorea leprosula</name>
    <dbReference type="NCBI Taxonomy" id="152421"/>
    <lineage>
        <taxon>Eukaryota</taxon>
        <taxon>Viridiplantae</taxon>
        <taxon>Streptophyta</taxon>
        <taxon>Embryophyta</taxon>
        <taxon>Tracheophyta</taxon>
        <taxon>Spermatophyta</taxon>
        <taxon>Magnoliopsida</taxon>
        <taxon>eudicotyledons</taxon>
        <taxon>Gunneridae</taxon>
        <taxon>Pentapetalae</taxon>
        <taxon>rosids</taxon>
        <taxon>malvids</taxon>
        <taxon>Malvales</taxon>
        <taxon>Dipterocarpaceae</taxon>
        <taxon>Rubroshorea</taxon>
    </lineage>
</organism>
<comment type="caution">
    <text evidence="2">The sequence shown here is derived from an EMBL/GenBank/DDBJ whole genome shotgun (WGS) entry which is preliminary data.</text>
</comment>
<dbReference type="PANTHER" id="PTHR35278">
    <property type="entry name" value="TRANSMEMBRANE PROTEIN-RELATED"/>
    <property type="match status" value="1"/>
</dbReference>
<keyword evidence="3" id="KW-1185">Reference proteome</keyword>
<gene>
    <name evidence="2" type="ORF">SLEP1_g36006</name>
</gene>
<name>A0AAV5KQ74_9ROSI</name>
<dbReference type="EMBL" id="BPVZ01000073">
    <property type="protein sequence ID" value="GKV26770.1"/>
    <property type="molecule type" value="Genomic_DNA"/>
</dbReference>
<dbReference type="PANTHER" id="PTHR35278:SF4">
    <property type="entry name" value="TRANSMEMBRANE PROTEIN"/>
    <property type="match status" value="1"/>
</dbReference>
<proteinExistence type="predicted"/>
<protein>
    <submittedName>
        <fullName evidence="2">Uncharacterized protein</fullName>
    </submittedName>
</protein>
<keyword evidence="1" id="KW-0472">Membrane</keyword>